<evidence type="ECO:0000313" key="10">
    <source>
        <dbReference type="Proteomes" id="UP000824070"/>
    </source>
</evidence>
<dbReference type="PROSITE" id="PS01311">
    <property type="entry name" value="LGT"/>
    <property type="match status" value="1"/>
</dbReference>
<sequence>MNIALLVIGALLLVPAVALSVLSLRPFVKRVRYERFSAKELYFLLGSAISFLFSGGLLGAGITYSLSPSALGGDVAMAVSGLSLFFLFFAAVWCAFYLRWWRKDADEATMKLVKIALYGSIPFAVLTFLLFTEGIAPYLEYPLASGFVISGSGLQLVRAGESIPGGLHISWYGIIIIGGALVSYFVSDHRFYGKYGKHGMLDGTLVVGFICGVIGARVWYVVGNWNGDGAGGPNFSEAIADGRWYEMFQIWNGGLTIIGGAVAGIIAGTLFVHFTKKEVDIRWGLDAIVPTILLAQAIGRWGNFFNCEVYGAEVSAGSLSFLPSVIVNQLGYNNAGLALDPGRAFVPLFLIESVINIAGYFIIAYFVPFAWRKYRPKGALCGLYMVWYGIVRMIMEPLRDPSFNMGADGNWSFWNSLGYILIGLAFIGIMYLLDYLGKRKKEEVKPQIEGETAQKQAEGQKEGD</sequence>
<dbReference type="NCBIfam" id="TIGR00544">
    <property type="entry name" value="lgt"/>
    <property type="match status" value="1"/>
</dbReference>
<feature type="transmembrane region" description="Helical" evidence="7">
    <location>
        <begin position="199"/>
        <end position="220"/>
    </location>
</feature>
<accession>A0A9D1LPA2</accession>
<keyword evidence="3 7" id="KW-0808">Transferase</keyword>
<dbReference type="PANTHER" id="PTHR30589:SF0">
    <property type="entry name" value="PHOSPHATIDYLGLYCEROL--PROLIPOPROTEIN DIACYLGLYCERYL TRANSFERASE"/>
    <property type="match status" value="1"/>
</dbReference>
<protein>
    <recommendedName>
        <fullName evidence="7">Phosphatidylglycerol--prolipoprotein diacylglyceryl transferase</fullName>
        <ecNumber evidence="7">2.5.1.145</ecNumber>
    </recommendedName>
</protein>
<feature type="transmembrane region" description="Helical" evidence="7">
    <location>
        <begin position="112"/>
        <end position="131"/>
    </location>
</feature>
<name>A0A9D1LPA2_9FIRM</name>
<dbReference type="Pfam" id="PF01790">
    <property type="entry name" value="LGT"/>
    <property type="match status" value="1"/>
</dbReference>
<evidence type="ECO:0000256" key="3">
    <source>
        <dbReference type="ARBA" id="ARBA00022679"/>
    </source>
</evidence>
<dbReference type="AlphaFoldDB" id="A0A9D1LPA2"/>
<dbReference type="GO" id="GO:0008961">
    <property type="term" value="F:phosphatidylglycerol-prolipoprotein diacylglyceryl transferase activity"/>
    <property type="evidence" value="ECO:0007669"/>
    <property type="project" value="UniProtKB-UniRule"/>
</dbReference>
<comment type="catalytic activity">
    <reaction evidence="7">
        <text>L-cysteinyl-[prolipoprotein] + a 1,2-diacyl-sn-glycero-3-phospho-(1'-sn-glycerol) = an S-1,2-diacyl-sn-glyceryl-L-cysteinyl-[prolipoprotein] + sn-glycerol 1-phosphate + H(+)</text>
        <dbReference type="Rhea" id="RHEA:56712"/>
        <dbReference type="Rhea" id="RHEA-COMP:14679"/>
        <dbReference type="Rhea" id="RHEA-COMP:14680"/>
        <dbReference type="ChEBI" id="CHEBI:15378"/>
        <dbReference type="ChEBI" id="CHEBI:29950"/>
        <dbReference type="ChEBI" id="CHEBI:57685"/>
        <dbReference type="ChEBI" id="CHEBI:64716"/>
        <dbReference type="ChEBI" id="CHEBI:140658"/>
        <dbReference type="EC" id="2.5.1.145"/>
    </reaction>
</comment>
<dbReference type="EMBL" id="DVMV01000037">
    <property type="protein sequence ID" value="HIU45523.1"/>
    <property type="molecule type" value="Genomic_DNA"/>
</dbReference>
<dbReference type="HAMAP" id="MF_01147">
    <property type="entry name" value="Lgt"/>
    <property type="match status" value="1"/>
</dbReference>
<keyword evidence="2 7" id="KW-1003">Cell membrane</keyword>
<feature type="transmembrane region" description="Helical" evidence="7">
    <location>
        <begin position="42"/>
        <end position="64"/>
    </location>
</feature>
<proteinExistence type="inferred from homology"/>
<evidence type="ECO:0000256" key="8">
    <source>
        <dbReference type="SAM" id="MobiDB-lite"/>
    </source>
</evidence>
<feature type="transmembrane region" description="Helical" evidence="7">
    <location>
        <begin position="76"/>
        <end position="100"/>
    </location>
</feature>
<evidence type="ECO:0000256" key="6">
    <source>
        <dbReference type="ARBA" id="ARBA00023136"/>
    </source>
</evidence>
<comment type="pathway">
    <text evidence="7">Protein modification; lipoprotein biosynthesis (diacylglyceryl transfer).</text>
</comment>
<feature type="region of interest" description="Disordered" evidence="8">
    <location>
        <begin position="442"/>
        <end position="464"/>
    </location>
</feature>
<reference evidence="9" key="1">
    <citation type="submission" date="2020-10" db="EMBL/GenBank/DDBJ databases">
        <authorList>
            <person name="Gilroy R."/>
        </authorList>
    </citation>
    <scope>NUCLEOTIDE SEQUENCE</scope>
    <source>
        <strain evidence="9">ChiGjej1B1-22543</strain>
    </source>
</reference>
<keyword evidence="4 7" id="KW-0812">Transmembrane</keyword>
<evidence type="ECO:0000313" key="9">
    <source>
        <dbReference type="EMBL" id="HIU45523.1"/>
    </source>
</evidence>
<evidence type="ECO:0000256" key="4">
    <source>
        <dbReference type="ARBA" id="ARBA00022692"/>
    </source>
</evidence>
<dbReference type="EC" id="2.5.1.145" evidence="7"/>
<evidence type="ECO:0000256" key="5">
    <source>
        <dbReference type="ARBA" id="ARBA00022989"/>
    </source>
</evidence>
<comment type="similarity">
    <text evidence="1 7">Belongs to the Lgt family.</text>
</comment>
<evidence type="ECO:0000256" key="2">
    <source>
        <dbReference type="ARBA" id="ARBA00022475"/>
    </source>
</evidence>
<keyword evidence="6 7" id="KW-0472">Membrane</keyword>
<feature type="transmembrane region" description="Helical" evidence="7">
    <location>
        <begin position="379"/>
        <end position="395"/>
    </location>
</feature>
<dbReference type="InterPro" id="IPR001640">
    <property type="entry name" value="Lgt"/>
</dbReference>
<comment type="function">
    <text evidence="7">Catalyzes the transfer of the diacylglyceryl group from phosphatidylglycerol to the sulfhydryl group of the N-terminal cysteine of a prolipoprotein, the first step in the formation of mature lipoproteins.</text>
</comment>
<feature type="transmembrane region" description="Helical" evidence="7">
    <location>
        <begin position="415"/>
        <end position="433"/>
    </location>
</feature>
<dbReference type="GO" id="GO:0005886">
    <property type="term" value="C:plasma membrane"/>
    <property type="evidence" value="ECO:0007669"/>
    <property type="project" value="UniProtKB-SubCell"/>
</dbReference>
<comment type="subcellular location">
    <subcellularLocation>
        <location evidence="7">Cell membrane</location>
        <topology evidence="7">Multi-pass membrane protein</topology>
    </subcellularLocation>
</comment>
<feature type="binding site" evidence="7">
    <location>
        <position position="300"/>
    </location>
    <ligand>
        <name>a 1,2-diacyl-sn-glycero-3-phospho-(1'-sn-glycerol)</name>
        <dbReference type="ChEBI" id="CHEBI:64716"/>
    </ligand>
</feature>
<feature type="transmembrane region" description="Helical" evidence="7">
    <location>
        <begin position="250"/>
        <end position="271"/>
    </location>
</feature>
<reference evidence="9" key="2">
    <citation type="journal article" date="2021" name="PeerJ">
        <title>Extensive microbial diversity within the chicken gut microbiome revealed by metagenomics and culture.</title>
        <authorList>
            <person name="Gilroy R."/>
            <person name="Ravi A."/>
            <person name="Getino M."/>
            <person name="Pursley I."/>
            <person name="Horton D.L."/>
            <person name="Alikhan N.F."/>
            <person name="Baker D."/>
            <person name="Gharbi K."/>
            <person name="Hall N."/>
            <person name="Watson M."/>
            <person name="Adriaenssens E.M."/>
            <person name="Foster-Nyarko E."/>
            <person name="Jarju S."/>
            <person name="Secka A."/>
            <person name="Antonio M."/>
            <person name="Oren A."/>
            <person name="Chaudhuri R.R."/>
            <person name="La Ragione R."/>
            <person name="Hildebrand F."/>
            <person name="Pallen M.J."/>
        </authorList>
    </citation>
    <scope>NUCLEOTIDE SEQUENCE</scope>
    <source>
        <strain evidence="9">ChiGjej1B1-22543</strain>
    </source>
</reference>
<dbReference type="Proteomes" id="UP000824070">
    <property type="component" value="Unassembled WGS sequence"/>
</dbReference>
<gene>
    <name evidence="7 9" type="primary">lgt</name>
    <name evidence="9" type="ORF">IAC52_04420</name>
</gene>
<evidence type="ECO:0000256" key="7">
    <source>
        <dbReference type="HAMAP-Rule" id="MF_01147"/>
    </source>
</evidence>
<dbReference type="PANTHER" id="PTHR30589">
    <property type="entry name" value="PROLIPOPROTEIN DIACYLGLYCERYL TRANSFERASE"/>
    <property type="match status" value="1"/>
</dbReference>
<keyword evidence="5 7" id="KW-1133">Transmembrane helix</keyword>
<feature type="transmembrane region" description="Helical" evidence="7">
    <location>
        <begin position="169"/>
        <end position="187"/>
    </location>
</feature>
<evidence type="ECO:0000256" key="1">
    <source>
        <dbReference type="ARBA" id="ARBA00007150"/>
    </source>
</evidence>
<feature type="transmembrane region" description="Helical" evidence="7">
    <location>
        <begin position="344"/>
        <end position="367"/>
    </location>
</feature>
<dbReference type="GO" id="GO:0042158">
    <property type="term" value="P:lipoprotein biosynthetic process"/>
    <property type="evidence" value="ECO:0007669"/>
    <property type="project" value="UniProtKB-UniRule"/>
</dbReference>
<organism evidence="9 10">
    <name type="scientific">Candidatus Alloenteromonas pullicola</name>
    <dbReference type="NCBI Taxonomy" id="2840784"/>
    <lineage>
        <taxon>Bacteria</taxon>
        <taxon>Bacillati</taxon>
        <taxon>Bacillota</taxon>
        <taxon>Bacillota incertae sedis</taxon>
        <taxon>Candidatus Alloenteromonas</taxon>
    </lineage>
</organism>
<comment type="caution">
    <text evidence="9">The sequence shown here is derived from an EMBL/GenBank/DDBJ whole genome shotgun (WGS) entry which is preliminary data.</text>
</comment>